<evidence type="ECO:0000313" key="1">
    <source>
        <dbReference type="EMBL" id="KAA0719609.1"/>
    </source>
</evidence>
<dbReference type="EMBL" id="SOYY01000007">
    <property type="protein sequence ID" value="KAA0719609.1"/>
    <property type="molecule type" value="Genomic_DNA"/>
</dbReference>
<gene>
    <name evidence="1" type="ORF">E1301_Tti018423</name>
</gene>
<dbReference type="SUPFAM" id="SSF48403">
    <property type="entry name" value="Ankyrin repeat"/>
    <property type="match status" value="1"/>
</dbReference>
<dbReference type="InterPro" id="IPR036770">
    <property type="entry name" value="Ankyrin_rpt-contain_sf"/>
</dbReference>
<evidence type="ECO:0000313" key="2">
    <source>
        <dbReference type="Proteomes" id="UP000324632"/>
    </source>
</evidence>
<dbReference type="Gene3D" id="1.25.40.20">
    <property type="entry name" value="Ankyrin repeat-containing domain"/>
    <property type="match status" value="1"/>
</dbReference>
<sequence length="73" mass="7978">MVRFLLGKGASTQSVNSSGKCPLHLALKKRGLCEFKRHNGHTVMHEAVRLQAKAMISKLLEYGATPLESNVTS</sequence>
<organism evidence="1 2">
    <name type="scientific">Triplophysa tibetana</name>
    <dbReference type="NCBI Taxonomy" id="1572043"/>
    <lineage>
        <taxon>Eukaryota</taxon>
        <taxon>Metazoa</taxon>
        <taxon>Chordata</taxon>
        <taxon>Craniata</taxon>
        <taxon>Vertebrata</taxon>
        <taxon>Euteleostomi</taxon>
        <taxon>Actinopterygii</taxon>
        <taxon>Neopterygii</taxon>
        <taxon>Teleostei</taxon>
        <taxon>Ostariophysi</taxon>
        <taxon>Cypriniformes</taxon>
        <taxon>Nemacheilidae</taxon>
        <taxon>Triplophysa</taxon>
    </lineage>
</organism>
<name>A0A5A9PF54_9TELE</name>
<protein>
    <submittedName>
        <fullName evidence="1">Uncharacterized protein</fullName>
    </submittedName>
</protein>
<accession>A0A5A9PF54</accession>
<dbReference type="AlphaFoldDB" id="A0A5A9PF54"/>
<reference evidence="1 2" key="1">
    <citation type="journal article" date="2019" name="Mol. Ecol. Resour.">
        <title>Chromosome-level genome assembly of Triplophysa tibetana, a fish adapted to the harsh high-altitude environment of the Tibetan Plateau.</title>
        <authorList>
            <person name="Yang X."/>
            <person name="Liu H."/>
            <person name="Ma Z."/>
            <person name="Zou Y."/>
            <person name="Zou M."/>
            <person name="Mao Y."/>
            <person name="Li X."/>
            <person name="Wang H."/>
            <person name="Chen T."/>
            <person name="Wang W."/>
            <person name="Yang R."/>
        </authorList>
    </citation>
    <scope>NUCLEOTIDE SEQUENCE [LARGE SCALE GENOMIC DNA]</scope>
    <source>
        <strain evidence="1">TTIB1903HZAU</strain>
        <tissue evidence="1">Muscle</tissue>
    </source>
</reference>
<dbReference type="Proteomes" id="UP000324632">
    <property type="component" value="Chromosome 7"/>
</dbReference>
<keyword evidence="2" id="KW-1185">Reference proteome</keyword>
<comment type="caution">
    <text evidence="1">The sequence shown here is derived from an EMBL/GenBank/DDBJ whole genome shotgun (WGS) entry which is preliminary data.</text>
</comment>
<proteinExistence type="predicted"/>